<proteinExistence type="predicted"/>
<protein>
    <submittedName>
        <fullName evidence="2">Uncharacterized protein</fullName>
    </submittedName>
</protein>
<evidence type="ECO:0000313" key="3">
    <source>
        <dbReference type="Proteomes" id="UP001519460"/>
    </source>
</evidence>
<evidence type="ECO:0000313" key="2">
    <source>
        <dbReference type="EMBL" id="KAK7471628.1"/>
    </source>
</evidence>
<reference evidence="2 3" key="1">
    <citation type="journal article" date="2023" name="Sci. Data">
        <title>Genome assembly of the Korean intertidal mud-creeper Batillaria attramentaria.</title>
        <authorList>
            <person name="Patra A.K."/>
            <person name="Ho P.T."/>
            <person name="Jun S."/>
            <person name="Lee S.J."/>
            <person name="Kim Y."/>
            <person name="Won Y.J."/>
        </authorList>
    </citation>
    <scope>NUCLEOTIDE SEQUENCE [LARGE SCALE GENOMIC DNA]</scope>
    <source>
        <strain evidence="2">Wonlab-2016</strain>
    </source>
</reference>
<feature type="non-terminal residue" evidence="2">
    <location>
        <position position="1"/>
    </location>
</feature>
<dbReference type="Proteomes" id="UP001519460">
    <property type="component" value="Unassembled WGS sequence"/>
</dbReference>
<keyword evidence="3" id="KW-1185">Reference proteome</keyword>
<keyword evidence="1" id="KW-0812">Transmembrane</keyword>
<sequence length="330" mass="35034">DFKHTKCTPTGSGVIASVELEEQVSSTSCERGVNYGVTDDKRAIYAEGGCRAKFRIIFASDPETTAAAETSTWTVTKPESTSPSQSVVSTQAGMSTVSTQQTAQSDVSTEVLVTTEPIVSTESESTVKSTITAGDGLATVYTESAVPAESTDATQSELPTLLTESMAVSEQPTVSAETKPSTVLPESTVTAEPTVSEISTITSVSSVSPSAGPKPLQCACVCTQGTQRPDSEQVKAQIQQLQQELTLDHKSLSRSRRKLTSQTDQRVSAIVVGTSGVVIAVLLVVVIPLLDVCHVFCVCRPKLLSKSPRANRQISRQFRESVIVQDSETR</sequence>
<dbReference type="AlphaFoldDB" id="A0ABD0JF60"/>
<gene>
    <name evidence="2" type="ORF">BaRGS_00035725</name>
</gene>
<dbReference type="EMBL" id="JACVVK020000485">
    <property type="protein sequence ID" value="KAK7471628.1"/>
    <property type="molecule type" value="Genomic_DNA"/>
</dbReference>
<evidence type="ECO:0000256" key="1">
    <source>
        <dbReference type="SAM" id="Phobius"/>
    </source>
</evidence>
<name>A0ABD0JF60_9CAEN</name>
<dbReference type="InterPro" id="IPR021381">
    <property type="entry name" value="DUF3011"/>
</dbReference>
<comment type="caution">
    <text evidence="2">The sequence shown here is derived from an EMBL/GenBank/DDBJ whole genome shotgun (WGS) entry which is preliminary data.</text>
</comment>
<dbReference type="Pfam" id="PF11218">
    <property type="entry name" value="DUF3011"/>
    <property type="match status" value="1"/>
</dbReference>
<keyword evidence="1" id="KW-1133">Transmembrane helix</keyword>
<keyword evidence="1" id="KW-0472">Membrane</keyword>
<organism evidence="2 3">
    <name type="scientific">Batillaria attramentaria</name>
    <dbReference type="NCBI Taxonomy" id="370345"/>
    <lineage>
        <taxon>Eukaryota</taxon>
        <taxon>Metazoa</taxon>
        <taxon>Spiralia</taxon>
        <taxon>Lophotrochozoa</taxon>
        <taxon>Mollusca</taxon>
        <taxon>Gastropoda</taxon>
        <taxon>Caenogastropoda</taxon>
        <taxon>Sorbeoconcha</taxon>
        <taxon>Cerithioidea</taxon>
        <taxon>Batillariidae</taxon>
        <taxon>Batillaria</taxon>
    </lineage>
</organism>
<feature type="transmembrane region" description="Helical" evidence="1">
    <location>
        <begin position="267"/>
        <end position="290"/>
    </location>
</feature>
<accession>A0ABD0JF60</accession>